<keyword evidence="6" id="KW-0411">Iron-sulfur</keyword>
<evidence type="ECO:0000256" key="5">
    <source>
        <dbReference type="ARBA" id="ARBA00023004"/>
    </source>
</evidence>
<dbReference type="SFLD" id="SFLDG01384">
    <property type="entry name" value="thioether_bond_formation_requi"/>
    <property type="match status" value="1"/>
</dbReference>
<dbReference type="Pfam" id="PF04055">
    <property type="entry name" value="Radical_SAM"/>
    <property type="match status" value="1"/>
</dbReference>
<sequence length="479" mass="54551">MAEIKPMIHKYCQNGTYMLLDVNSGIINVIDKMTYDVLDVYDGTNKDAVYEAFAGTYDKQDLTDILGELDELIKKELLFAPMTENFKVVAEEEPVIKSLCLNIAHDCNLRCQYCFASQGDYDTHKRELMSFDVAKNAVDLLIRSTEGKRQHCEIDFFGGEPLMNFGVVKQTIEYIREQEKIHDRVFKLSLTTNGMLLDPAKVKYLTDNHISLILSLDGRPEVHDRMRPDAGGRSSYKTCADNQVYAAKHRNGEEYYVRGTYTTYNLDFTKDVEHMADLGFEGLSMEPVVGDDLSYAITEKDLPRIFDEYDNLAEFYLKRLDEGRPFIYYHFIMDLYRGPCIAKRLRGCGAGHEYMCVVPNGDIYPCHQFVGQDEYVIGNVYDGVTNTTLPPLFRDMHVLNKPICCDCWAKFFCSGGCHANNIKYGGDIKTPYDLSCQIQKKRIECAMYIQATLAMRGQKARLFGDPEEGEDCKGCNACG</sequence>
<dbReference type="NCBIfam" id="TIGR03974">
    <property type="entry name" value="rSAM_six_Cys"/>
    <property type="match status" value="1"/>
</dbReference>
<dbReference type="Gene3D" id="3.20.20.70">
    <property type="entry name" value="Aldolase class I"/>
    <property type="match status" value="1"/>
</dbReference>
<dbReference type="NCBIfam" id="TIGR04085">
    <property type="entry name" value="rSAM_more_4Fe4S"/>
    <property type="match status" value="1"/>
</dbReference>
<keyword evidence="4" id="KW-0479">Metal-binding</keyword>
<keyword evidence="3" id="KW-0949">S-adenosyl-L-methionine</keyword>
<evidence type="ECO:0000256" key="1">
    <source>
        <dbReference type="ARBA" id="ARBA00001966"/>
    </source>
</evidence>
<dbReference type="InterPro" id="IPR023885">
    <property type="entry name" value="4Fe4S-binding_SPASM_dom"/>
</dbReference>
<keyword evidence="9" id="KW-1185">Reference proteome</keyword>
<feature type="domain" description="Radical SAM core" evidence="7">
    <location>
        <begin position="93"/>
        <end position="319"/>
    </location>
</feature>
<dbReference type="PANTHER" id="PTHR43273">
    <property type="entry name" value="ANAEROBIC SULFATASE-MATURATING ENZYME HOMOLOG ASLB-RELATED"/>
    <property type="match status" value="1"/>
</dbReference>
<comment type="caution">
    <text evidence="8">The sequence shown here is derived from an EMBL/GenBank/DDBJ whole genome shotgun (WGS) entry which is preliminary data.</text>
</comment>
<keyword evidence="2" id="KW-0004">4Fe-4S</keyword>
<evidence type="ECO:0000256" key="4">
    <source>
        <dbReference type="ARBA" id="ARBA00022723"/>
    </source>
</evidence>
<evidence type="ECO:0000313" key="8">
    <source>
        <dbReference type="EMBL" id="MCQ5342566.1"/>
    </source>
</evidence>
<dbReference type="CDD" id="cd21124">
    <property type="entry name" value="SPASM_CteB-like"/>
    <property type="match status" value="1"/>
</dbReference>
<dbReference type="SFLD" id="SFLDG01067">
    <property type="entry name" value="SPASM/twitch_domain_containing"/>
    <property type="match status" value="1"/>
</dbReference>
<keyword evidence="5" id="KW-0408">Iron</keyword>
<evidence type="ECO:0000256" key="6">
    <source>
        <dbReference type="ARBA" id="ARBA00023014"/>
    </source>
</evidence>
<dbReference type="InterPro" id="IPR000385">
    <property type="entry name" value="MoaA_NifB_PqqE_Fe-S-bd_CS"/>
</dbReference>
<dbReference type="InterPro" id="IPR013785">
    <property type="entry name" value="Aldolase_TIM"/>
</dbReference>
<proteinExistence type="predicted"/>
<dbReference type="InterPro" id="IPR007197">
    <property type="entry name" value="rSAM"/>
</dbReference>
<dbReference type="CDD" id="cd01335">
    <property type="entry name" value="Radical_SAM"/>
    <property type="match status" value="1"/>
</dbReference>
<dbReference type="SFLD" id="SFLDG01386">
    <property type="entry name" value="main_SPASM_domain-containing"/>
    <property type="match status" value="1"/>
</dbReference>
<dbReference type="SUPFAM" id="SSF102114">
    <property type="entry name" value="Radical SAM enzymes"/>
    <property type="match status" value="1"/>
</dbReference>
<evidence type="ECO:0000259" key="7">
    <source>
        <dbReference type="PROSITE" id="PS51918"/>
    </source>
</evidence>
<reference evidence="8 9" key="1">
    <citation type="submission" date="2022-06" db="EMBL/GenBank/DDBJ databases">
        <title>Isolation of gut microbiota from human fecal samples.</title>
        <authorList>
            <person name="Pamer E.G."/>
            <person name="Barat B."/>
            <person name="Waligurski E."/>
            <person name="Medina S."/>
            <person name="Paddock L."/>
            <person name="Mostad J."/>
        </authorList>
    </citation>
    <scope>NUCLEOTIDE SEQUENCE [LARGE SCALE GENOMIC DNA]</scope>
    <source>
        <strain evidence="8 9">DFI.1.1</strain>
    </source>
</reference>
<dbReference type="Proteomes" id="UP001206692">
    <property type="component" value="Unassembled WGS sequence"/>
</dbReference>
<protein>
    <submittedName>
        <fullName evidence="8">Thioether cross-link-forming SCIFF peptide maturase</fullName>
    </submittedName>
</protein>
<dbReference type="EMBL" id="JANGEW010000009">
    <property type="protein sequence ID" value="MCQ5342566.1"/>
    <property type="molecule type" value="Genomic_DNA"/>
</dbReference>
<dbReference type="InterPro" id="IPR024025">
    <property type="entry name" value="SCIFF_rSAM_maturase"/>
</dbReference>
<evidence type="ECO:0000256" key="2">
    <source>
        <dbReference type="ARBA" id="ARBA00022485"/>
    </source>
</evidence>
<dbReference type="InterPro" id="IPR023867">
    <property type="entry name" value="Sulphatase_maturase_rSAM"/>
</dbReference>
<evidence type="ECO:0000313" key="9">
    <source>
        <dbReference type="Proteomes" id="UP001206692"/>
    </source>
</evidence>
<gene>
    <name evidence="8" type="primary">scfB</name>
    <name evidence="8" type="ORF">NE675_05910</name>
</gene>
<evidence type="ECO:0000256" key="3">
    <source>
        <dbReference type="ARBA" id="ARBA00022691"/>
    </source>
</evidence>
<dbReference type="RefSeq" id="WP_062411520.1">
    <property type="nucleotide sequence ID" value="NZ_JAJCIO010000007.1"/>
</dbReference>
<dbReference type="InterPro" id="IPR058240">
    <property type="entry name" value="rSAM_sf"/>
</dbReference>
<dbReference type="InterPro" id="IPR047602">
    <property type="entry name" value="SPASM_CteB-like"/>
</dbReference>
<dbReference type="SFLD" id="SFLDS00029">
    <property type="entry name" value="Radical_SAM"/>
    <property type="match status" value="1"/>
</dbReference>
<dbReference type="PROSITE" id="PS01305">
    <property type="entry name" value="MOAA_NIFB_PQQE"/>
    <property type="match status" value="1"/>
</dbReference>
<comment type="cofactor">
    <cofactor evidence="1">
        <name>[4Fe-4S] cluster</name>
        <dbReference type="ChEBI" id="CHEBI:49883"/>
    </cofactor>
</comment>
<dbReference type="PANTHER" id="PTHR43273:SF8">
    <property type="entry name" value="RADICAL SAM DOMAIN PROTEIN"/>
    <property type="match status" value="1"/>
</dbReference>
<dbReference type="PROSITE" id="PS51918">
    <property type="entry name" value="RADICAL_SAM"/>
    <property type="match status" value="1"/>
</dbReference>
<organism evidence="8 9">
    <name type="scientific">Megasphaera massiliensis</name>
    <dbReference type="NCBI Taxonomy" id="1232428"/>
    <lineage>
        <taxon>Bacteria</taxon>
        <taxon>Bacillati</taxon>
        <taxon>Bacillota</taxon>
        <taxon>Negativicutes</taxon>
        <taxon>Veillonellales</taxon>
        <taxon>Veillonellaceae</taxon>
        <taxon>Megasphaera</taxon>
    </lineage>
</organism>
<name>A0ABT1SRS2_9FIRM</name>
<accession>A0ABT1SRS2</accession>